<evidence type="ECO:0000313" key="2">
    <source>
        <dbReference type="Proteomes" id="UP000053825"/>
    </source>
</evidence>
<protein>
    <submittedName>
        <fullName evidence="1">Uncharacterized protein</fullName>
    </submittedName>
</protein>
<sequence length="85" mass="9631">MSSENVNVLITPASRTAFECSGAGCKVRFPDESNIYEESFHRSMLGFPLSSEITMTRNDRSEQDLDTYNEGCYSIQTDTRELGHR</sequence>
<dbReference type="STRING" id="597456.A0A0L7RJN9"/>
<dbReference type="Proteomes" id="UP000053825">
    <property type="component" value="Unassembled WGS sequence"/>
</dbReference>
<reference evidence="1 2" key="1">
    <citation type="submission" date="2015-07" db="EMBL/GenBank/DDBJ databases">
        <title>The genome of Habropoda laboriosa.</title>
        <authorList>
            <person name="Pan H."/>
            <person name="Kapheim K."/>
        </authorList>
    </citation>
    <scope>NUCLEOTIDE SEQUENCE [LARGE SCALE GENOMIC DNA]</scope>
    <source>
        <strain evidence="1">0110345459</strain>
    </source>
</reference>
<organism evidence="1 2">
    <name type="scientific">Habropoda laboriosa</name>
    <dbReference type="NCBI Taxonomy" id="597456"/>
    <lineage>
        <taxon>Eukaryota</taxon>
        <taxon>Metazoa</taxon>
        <taxon>Ecdysozoa</taxon>
        <taxon>Arthropoda</taxon>
        <taxon>Hexapoda</taxon>
        <taxon>Insecta</taxon>
        <taxon>Pterygota</taxon>
        <taxon>Neoptera</taxon>
        <taxon>Endopterygota</taxon>
        <taxon>Hymenoptera</taxon>
        <taxon>Apocrita</taxon>
        <taxon>Aculeata</taxon>
        <taxon>Apoidea</taxon>
        <taxon>Anthophila</taxon>
        <taxon>Apidae</taxon>
        <taxon>Habropoda</taxon>
    </lineage>
</organism>
<dbReference type="OrthoDB" id="10252832at2759"/>
<name>A0A0L7RJN9_9HYME</name>
<gene>
    <name evidence="1" type="ORF">WH47_04999</name>
</gene>
<dbReference type="AlphaFoldDB" id="A0A0L7RJN9"/>
<proteinExistence type="predicted"/>
<accession>A0A0L7RJN9</accession>
<keyword evidence="2" id="KW-1185">Reference proteome</keyword>
<dbReference type="EMBL" id="KQ414581">
    <property type="protein sequence ID" value="KOC71013.1"/>
    <property type="molecule type" value="Genomic_DNA"/>
</dbReference>
<evidence type="ECO:0000313" key="1">
    <source>
        <dbReference type="EMBL" id="KOC71013.1"/>
    </source>
</evidence>